<protein>
    <submittedName>
        <fullName evidence="6">Bilirubin oxidase</fullName>
    </submittedName>
</protein>
<keyword evidence="3" id="KW-0472">Membrane</keyword>
<keyword evidence="3" id="KW-1133">Transmembrane helix</keyword>
<feature type="transmembrane region" description="Helical" evidence="3">
    <location>
        <begin position="6"/>
        <end position="23"/>
    </location>
</feature>
<dbReference type="AlphaFoldDB" id="A0A1T0CNQ8"/>
<dbReference type="InterPro" id="IPR011706">
    <property type="entry name" value="Cu-oxidase_C"/>
</dbReference>
<evidence type="ECO:0000313" key="6">
    <source>
        <dbReference type="EMBL" id="OOS23987.1"/>
    </source>
</evidence>
<evidence type="ECO:0000256" key="3">
    <source>
        <dbReference type="SAM" id="Phobius"/>
    </source>
</evidence>
<dbReference type="InterPro" id="IPR045087">
    <property type="entry name" value="Cu-oxidase_fam"/>
</dbReference>
<feature type="domain" description="Plastocyanin-like" evidence="4">
    <location>
        <begin position="416"/>
        <end position="533"/>
    </location>
</feature>
<proteinExistence type="predicted"/>
<keyword evidence="3" id="KW-0812">Transmembrane</keyword>
<dbReference type="PROSITE" id="PS00080">
    <property type="entry name" value="MULTICOPPER_OXIDASE2"/>
    <property type="match status" value="1"/>
</dbReference>
<dbReference type="Gene3D" id="2.60.40.420">
    <property type="entry name" value="Cupredoxins - blue copper proteins"/>
    <property type="match status" value="3"/>
</dbReference>
<evidence type="ECO:0000313" key="7">
    <source>
        <dbReference type="Proteomes" id="UP000190683"/>
    </source>
</evidence>
<sequence length="534" mass="58652">MDRRKFLLYGIGIGAAGASWYALSRFGMNGQPMDMGGQGHQMASGTMGGMGNMQGTGKLMPSEMMPSGQPLKDLPRLANASSQAGVFQAAITAAPVKITMAGGKETEFWAYNGQLPGPQIEVYEGDTVEITVTNRLPQPTTVHWHGLDVPNDADGNPQDPIEPGQSKTYRFTLPEGSAGTYWYHPHPHNYVSEQVYKGLAGTLIVKAKNDVLAHSEQHWLISNLRLNEDGSIPPNTMLDWMNGREGEFVLINGQYRPKIKLSGNERLRIWNATSARYLRLKIKGVQWIVVGTDGGLLEKPLAPADELFLAPAERVEVFAVGQAQTTAELTSLYYDRRKMMVQEKAADLNLGEVQFTPADAALPAALRTLPALPAPVVKREVVFSEQMKPMQNTQSQGGMQGMDHGAMAGEMAGAMQNTIPQDMVGVFLVNGKTFDMKRVDFVGNEGDVEEWTLANQSHMDHPFHLHGTQFEVLQTSLNGNTAPAPYRARKDTVNLRPGETAVIRFIQGNKGLKMFHCHILEHENLGMMAMLQVK</sequence>
<dbReference type="SUPFAM" id="SSF49503">
    <property type="entry name" value="Cupredoxins"/>
    <property type="match status" value="3"/>
</dbReference>
<keyword evidence="2" id="KW-0560">Oxidoreductase</keyword>
<dbReference type="CDD" id="cd13881">
    <property type="entry name" value="CuRO_2_McoC_like"/>
    <property type="match status" value="1"/>
</dbReference>
<dbReference type="EMBL" id="MUYV01000011">
    <property type="protein sequence ID" value="OOS23987.1"/>
    <property type="molecule type" value="Genomic_DNA"/>
</dbReference>
<keyword evidence="1" id="KW-0479">Metal-binding</keyword>
<name>A0A1T0CNQ8_9GAMM</name>
<dbReference type="PANTHER" id="PTHR11709">
    <property type="entry name" value="MULTI-COPPER OXIDASE"/>
    <property type="match status" value="1"/>
</dbReference>
<accession>A0A1T0CNQ8</accession>
<dbReference type="Proteomes" id="UP000190683">
    <property type="component" value="Unassembled WGS sequence"/>
</dbReference>
<dbReference type="Pfam" id="PF07732">
    <property type="entry name" value="Cu-oxidase_3"/>
    <property type="match status" value="1"/>
</dbReference>
<evidence type="ECO:0000259" key="4">
    <source>
        <dbReference type="Pfam" id="PF07731"/>
    </source>
</evidence>
<evidence type="ECO:0000256" key="1">
    <source>
        <dbReference type="ARBA" id="ARBA00022723"/>
    </source>
</evidence>
<dbReference type="GO" id="GO:0016491">
    <property type="term" value="F:oxidoreductase activity"/>
    <property type="evidence" value="ECO:0007669"/>
    <property type="project" value="UniProtKB-KW"/>
</dbReference>
<dbReference type="InterPro" id="IPR008972">
    <property type="entry name" value="Cupredoxin"/>
</dbReference>
<reference evidence="6 7" key="1">
    <citation type="submission" date="2017-02" db="EMBL/GenBank/DDBJ databases">
        <title>Draft genome sequence of Moraxella porci CCUG 54912T type strain.</title>
        <authorList>
            <person name="Salva-Serra F."/>
            <person name="Engstrom-Jakobsson H."/>
            <person name="Thorell K."/>
            <person name="Jaen-Luchoro D."/>
            <person name="Gonzales-Siles L."/>
            <person name="Karlsson R."/>
            <person name="Yazdan S."/>
            <person name="Boulund F."/>
            <person name="Johnning A."/>
            <person name="Engstrand L."/>
            <person name="Kristiansson E."/>
            <person name="Moore E."/>
        </authorList>
    </citation>
    <scope>NUCLEOTIDE SEQUENCE [LARGE SCALE GENOMIC DNA]</scope>
    <source>
        <strain evidence="6 7">CCUG 54912</strain>
    </source>
</reference>
<dbReference type="RefSeq" id="WP_078318301.1">
    <property type="nucleotide sequence ID" value="NZ_MUYV01000011.1"/>
</dbReference>
<dbReference type="InterPro" id="IPR002355">
    <property type="entry name" value="Cu_oxidase_Cu_BS"/>
</dbReference>
<dbReference type="InterPro" id="IPR011707">
    <property type="entry name" value="Cu-oxidase-like_N"/>
</dbReference>
<comment type="caution">
    <text evidence="6">The sequence shown here is derived from an EMBL/GenBank/DDBJ whole genome shotgun (WGS) entry which is preliminary data.</text>
</comment>
<dbReference type="Pfam" id="PF07731">
    <property type="entry name" value="Cu-oxidase_2"/>
    <property type="match status" value="1"/>
</dbReference>
<feature type="domain" description="Plastocyanin-like" evidence="5">
    <location>
        <begin position="95"/>
        <end position="209"/>
    </location>
</feature>
<dbReference type="GO" id="GO:0005507">
    <property type="term" value="F:copper ion binding"/>
    <property type="evidence" value="ECO:0007669"/>
    <property type="project" value="InterPro"/>
</dbReference>
<dbReference type="PANTHER" id="PTHR11709:SF2">
    <property type="entry name" value="MULTICOPPER OXIDASE LPR1"/>
    <property type="match status" value="1"/>
</dbReference>
<evidence type="ECO:0000259" key="5">
    <source>
        <dbReference type="Pfam" id="PF07732"/>
    </source>
</evidence>
<organism evidence="6 7">
    <name type="scientific">Moraxella porci DSM 25326</name>
    <dbReference type="NCBI Taxonomy" id="573983"/>
    <lineage>
        <taxon>Bacteria</taxon>
        <taxon>Pseudomonadati</taxon>
        <taxon>Pseudomonadota</taxon>
        <taxon>Gammaproteobacteria</taxon>
        <taxon>Moraxellales</taxon>
        <taxon>Moraxellaceae</taxon>
        <taxon>Moraxella</taxon>
    </lineage>
</organism>
<evidence type="ECO:0000256" key="2">
    <source>
        <dbReference type="ARBA" id="ARBA00023002"/>
    </source>
</evidence>
<dbReference type="STRING" id="573983.B0681_08500"/>
<keyword evidence="7" id="KW-1185">Reference proteome</keyword>
<gene>
    <name evidence="6" type="ORF">B0681_08500</name>
</gene>
<dbReference type="CDD" id="cd13855">
    <property type="entry name" value="CuRO_1_McoC_like"/>
    <property type="match status" value="1"/>
</dbReference>